<feature type="compositionally biased region" description="Gly residues" evidence="1">
    <location>
        <begin position="71"/>
        <end position="82"/>
    </location>
</feature>
<name>A0AAV9UYK5_9PEZI</name>
<accession>A0AAV9UYK5</accession>
<keyword evidence="3" id="KW-1185">Reference proteome</keyword>
<protein>
    <submittedName>
        <fullName evidence="2">Uncharacterized protein</fullName>
    </submittedName>
</protein>
<feature type="region of interest" description="Disordered" evidence="1">
    <location>
        <begin position="37"/>
        <end position="105"/>
    </location>
</feature>
<feature type="compositionally biased region" description="Polar residues" evidence="1">
    <location>
        <begin position="89"/>
        <end position="99"/>
    </location>
</feature>
<evidence type="ECO:0000256" key="1">
    <source>
        <dbReference type="SAM" id="MobiDB-lite"/>
    </source>
</evidence>
<evidence type="ECO:0000313" key="3">
    <source>
        <dbReference type="Proteomes" id="UP001375240"/>
    </source>
</evidence>
<organism evidence="2 3">
    <name type="scientific">Orbilia brochopaga</name>
    <dbReference type="NCBI Taxonomy" id="3140254"/>
    <lineage>
        <taxon>Eukaryota</taxon>
        <taxon>Fungi</taxon>
        <taxon>Dikarya</taxon>
        <taxon>Ascomycota</taxon>
        <taxon>Pezizomycotina</taxon>
        <taxon>Orbiliomycetes</taxon>
        <taxon>Orbiliales</taxon>
        <taxon>Orbiliaceae</taxon>
        <taxon>Orbilia</taxon>
    </lineage>
</organism>
<sequence length="428" mass="45207">MMSDPHHSHNPLVKIIEATQDAVGSVFGYHRNCCPHHQHNHHHHPPNPPGSSQPTPVNVNVNVNCCPTGGKPNGGNGNGHSAGGRPVHQTGTSDGSASSGVDDPGAILKIPTRPPTVWPGLRKDLLLPQLWIRANRFDNGTRPIQGSFWECCDIFIRPGIAPQNAPDVPPAKLGDSAKANDDNTLYAHVWNGGKGAAYGVIVEFYWFNPTMGFKEGQQNFIGVAYIPYLAPISQPGSHAPVKCPESWRPTFVNGGHECLVVRVSQPVTDPLGTPPWDASQNRKVGQRNIHVMTASEAAAKPTLGINVGPLFGQPGQVKVDRASTGTMPWLHLVTMDRDKVLDDADADGDVGITPPAQANAGLPNLGAIGNARAAGIIGDAQGVAGDDMKVGFVATDSNPGQGKAHIYRISSTQNGQNVGGYTVVVLGE</sequence>
<feature type="compositionally biased region" description="Low complexity" evidence="1">
    <location>
        <begin position="52"/>
        <end position="64"/>
    </location>
</feature>
<reference evidence="2 3" key="1">
    <citation type="submission" date="2019-10" db="EMBL/GenBank/DDBJ databases">
        <authorList>
            <person name="Palmer J.M."/>
        </authorList>
    </citation>
    <scope>NUCLEOTIDE SEQUENCE [LARGE SCALE GENOMIC DNA]</scope>
    <source>
        <strain evidence="2 3">TWF696</strain>
    </source>
</reference>
<gene>
    <name evidence="2" type="ORF">TWF696_004724</name>
</gene>
<evidence type="ECO:0000313" key="2">
    <source>
        <dbReference type="EMBL" id="KAK6352721.1"/>
    </source>
</evidence>
<proteinExistence type="predicted"/>
<dbReference type="Proteomes" id="UP001375240">
    <property type="component" value="Unassembled WGS sequence"/>
</dbReference>
<dbReference type="EMBL" id="JAVHNQ010000003">
    <property type="protein sequence ID" value="KAK6352721.1"/>
    <property type="molecule type" value="Genomic_DNA"/>
</dbReference>
<dbReference type="AlphaFoldDB" id="A0AAV9UYK5"/>
<comment type="caution">
    <text evidence="2">The sequence shown here is derived from an EMBL/GenBank/DDBJ whole genome shotgun (WGS) entry which is preliminary data.</text>
</comment>